<accession>A0A974D419</accession>
<evidence type="ECO:0000313" key="2">
    <source>
        <dbReference type="Proteomes" id="UP000694892"/>
    </source>
</evidence>
<evidence type="ECO:0000313" key="1">
    <source>
        <dbReference type="EMBL" id="OCT84697.1"/>
    </source>
</evidence>
<protein>
    <submittedName>
        <fullName evidence="1">Uncharacterized protein</fullName>
    </submittedName>
</protein>
<sequence length="123" mass="14729">MTFKIMERFSYHAKYLLCDYTMQPSFRGQRICSTSTPQCFRGCGEIGDYKHSWWTCPIVENYLNAIVQIATEFIFRLNYIQEMYHLTAIVKNKREYHDIIWQPWEDFKKSSSFPLQLKVAIHG</sequence>
<name>A0A974D419_XENLA</name>
<gene>
    <name evidence="1" type="ORF">XELAEV_18022853mg</name>
</gene>
<dbReference type="Proteomes" id="UP000694892">
    <property type="component" value="Chromosome 4L"/>
</dbReference>
<reference evidence="2" key="1">
    <citation type="journal article" date="2016" name="Nature">
        <title>Genome evolution in the allotetraploid frog Xenopus laevis.</title>
        <authorList>
            <person name="Session A.M."/>
            <person name="Uno Y."/>
            <person name="Kwon T."/>
            <person name="Chapman J.A."/>
            <person name="Toyoda A."/>
            <person name="Takahashi S."/>
            <person name="Fukui A."/>
            <person name="Hikosaka A."/>
            <person name="Suzuki A."/>
            <person name="Kondo M."/>
            <person name="van Heeringen S.J."/>
            <person name="Quigley I."/>
            <person name="Heinz S."/>
            <person name="Ogino H."/>
            <person name="Ochi H."/>
            <person name="Hellsten U."/>
            <person name="Lyons J.B."/>
            <person name="Simakov O."/>
            <person name="Putnam N."/>
            <person name="Stites J."/>
            <person name="Kuroki Y."/>
            <person name="Tanaka T."/>
            <person name="Michiue T."/>
            <person name="Watanabe M."/>
            <person name="Bogdanovic O."/>
            <person name="Lister R."/>
            <person name="Georgiou G."/>
            <person name="Paranjpe S.S."/>
            <person name="van Kruijsbergen I."/>
            <person name="Shu S."/>
            <person name="Carlson J."/>
            <person name="Kinoshita T."/>
            <person name="Ohta Y."/>
            <person name="Mawaribuchi S."/>
            <person name="Jenkins J."/>
            <person name="Grimwood J."/>
            <person name="Schmutz J."/>
            <person name="Mitros T."/>
            <person name="Mozaffari S.V."/>
            <person name="Suzuki Y."/>
            <person name="Haramoto Y."/>
            <person name="Yamamoto T.S."/>
            <person name="Takagi C."/>
            <person name="Heald R."/>
            <person name="Miller K."/>
            <person name="Haudenschild C."/>
            <person name="Kitzman J."/>
            <person name="Nakayama T."/>
            <person name="Izutsu Y."/>
            <person name="Robert J."/>
            <person name="Fortriede J."/>
            <person name="Burns K."/>
            <person name="Lotay V."/>
            <person name="Karimi K."/>
            <person name="Yasuoka Y."/>
            <person name="Dichmann D.S."/>
            <person name="Flajnik M.F."/>
            <person name="Houston D.W."/>
            <person name="Shendure J."/>
            <person name="DuPasquier L."/>
            <person name="Vize P.D."/>
            <person name="Zorn A.M."/>
            <person name="Ito M."/>
            <person name="Marcotte E.M."/>
            <person name="Wallingford J.B."/>
            <person name="Ito Y."/>
            <person name="Asashima M."/>
            <person name="Ueno N."/>
            <person name="Matsuda Y."/>
            <person name="Veenstra G.J."/>
            <person name="Fujiyama A."/>
            <person name="Harland R.M."/>
            <person name="Taira M."/>
            <person name="Rokhsar D.S."/>
        </authorList>
    </citation>
    <scope>NUCLEOTIDE SEQUENCE [LARGE SCALE GENOMIC DNA]</scope>
    <source>
        <strain evidence="2">J</strain>
    </source>
</reference>
<dbReference type="EMBL" id="CM004472">
    <property type="protein sequence ID" value="OCT84697.1"/>
    <property type="molecule type" value="Genomic_DNA"/>
</dbReference>
<organism evidence="1 2">
    <name type="scientific">Xenopus laevis</name>
    <name type="common">African clawed frog</name>
    <dbReference type="NCBI Taxonomy" id="8355"/>
    <lineage>
        <taxon>Eukaryota</taxon>
        <taxon>Metazoa</taxon>
        <taxon>Chordata</taxon>
        <taxon>Craniata</taxon>
        <taxon>Vertebrata</taxon>
        <taxon>Euteleostomi</taxon>
        <taxon>Amphibia</taxon>
        <taxon>Batrachia</taxon>
        <taxon>Anura</taxon>
        <taxon>Pipoidea</taxon>
        <taxon>Pipidae</taxon>
        <taxon>Xenopodinae</taxon>
        <taxon>Xenopus</taxon>
        <taxon>Xenopus</taxon>
    </lineage>
</organism>
<dbReference type="AlphaFoldDB" id="A0A974D419"/>
<proteinExistence type="predicted"/>